<dbReference type="Pfam" id="PF13574">
    <property type="entry name" value="Reprolysin_2"/>
    <property type="match status" value="1"/>
</dbReference>
<evidence type="ECO:0000313" key="4">
    <source>
        <dbReference type="Proteomes" id="UP000292052"/>
    </source>
</evidence>
<dbReference type="Gene3D" id="3.40.390.10">
    <property type="entry name" value="Collagenase (Catalytic Domain)"/>
    <property type="match status" value="1"/>
</dbReference>
<dbReference type="SUPFAM" id="SSF55486">
    <property type="entry name" value="Metalloproteases ('zincins'), catalytic domain"/>
    <property type="match status" value="1"/>
</dbReference>
<dbReference type="GO" id="GO:0006509">
    <property type="term" value="P:membrane protein ectodomain proteolysis"/>
    <property type="evidence" value="ECO:0007669"/>
    <property type="project" value="TreeGrafter"/>
</dbReference>
<dbReference type="GO" id="GO:0004222">
    <property type="term" value="F:metalloendopeptidase activity"/>
    <property type="evidence" value="ECO:0007669"/>
    <property type="project" value="InterPro"/>
</dbReference>
<keyword evidence="1" id="KW-0479">Metal-binding</keyword>
<dbReference type="GO" id="GO:0005886">
    <property type="term" value="C:plasma membrane"/>
    <property type="evidence" value="ECO:0007669"/>
    <property type="project" value="TreeGrafter"/>
</dbReference>
<dbReference type="InterPro" id="IPR001590">
    <property type="entry name" value="Peptidase_M12B"/>
</dbReference>
<keyword evidence="3" id="KW-0378">Hydrolase</keyword>
<dbReference type="AlphaFoldDB" id="A0A482V9Q9"/>
<evidence type="ECO:0000256" key="1">
    <source>
        <dbReference type="PROSITE-ProRule" id="PRU00276"/>
    </source>
</evidence>
<evidence type="ECO:0000313" key="3">
    <source>
        <dbReference type="EMBL" id="RZB39819.1"/>
    </source>
</evidence>
<keyword evidence="3" id="KW-0645">Protease</keyword>
<protein>
    <submittedName>
        <fullName evidence="3">ADAM 17-like protease</fullName>
    </submittedName>
</protein>
<reference evidence="3 4" key="1">
    <citation type="submission" date="2017-03" db="EMBL/GenBank/DDBJ databases">
        <title>Genome of the blue death feigning beetle - Asbolus verrucosus.</title>
        <authorList>
            <person name="Rider S.D."/>
        </authorList>
    </citation>
    <scope>NUCLEOTIDE SEQUENCE [LARGE SCALE GENOMIC DNA]</scope>
    <source>
        <strain evidence="3">Butters</strain>
        <tissue evidence="3">Head and leg muscle</tissue>
    </source>
</reference>
<feature type="binding site" evidence="1">
    <location>
        <position position="341"/>
    </location>
    <ligand>
        <name>Zn(2+)</name>
        <dbReference type="ChEBI" id="CHEBI:29105"/>
        <note>catalytic</note>
    </ligand>
</feature>
<accession>A0A482V9Q9</accession>
<dbReference type="PROSITE" id="PS50215">
    <property type="entry name" value="ADAM_MEPRO"/>
    <property type="match status" value="1"/>
</dbReference>
<feature type="non-terminal residue" evidence="3">
    <location>
        <position position="378"/>
    </location>
</feature>
<keyword evidence="1" id="KW-0862">Zinc</keyword>
<dbReference type="Proteomes" id="UP000292052">
    <property type="component" value="Unassembled WGS sequence"/>
</dbReference>
<keyword evidence="4" id="KW-1185">Reference proteome</keyword>
<feature type="non-terminal residue" evidence="3">
    <location>
        <position position="1"/>
    </location>
</feature>
<sequence length="378" mass="43523">SIHKNLRHFETIHVNDVVHNIVKRGISESNHPFNKIKEINFNTLGRDFRLILSPKRDVLHSKFKAYAVDGDGKETTVHIDHEDFYDGRVFGEAVSHVSLHMEDGVMTGSIHLPDEVYHIEPSWRHMSDLDNKTMITYRQSDVKFSWDHDQLPPDQVGPRICGYVKEGEELATGEYDEYEDSADQWKSEHHRDKRQISLIDRVHKIYNDTIWQDRQEVDGFKGMGFVIKKIVVHSEPTRIKAGEAHYNMIREKWDVFSREYTHKDFCLAHLFTDLKFEGGILGLAYVGSPRRNSVGGICTPEYFKNGYTLYLNSGLSSSRNHYGQRVITREADLVTAHEFGHNWGSEHDPDIPECSPSASQGGSYLMYTYSVSGYDVNN</sequence>
<dbReference type="PANTHER" id="PTHR45702:SF6">
    <property type="entry name" value="DISINTEGRIN AND METALLOPROTEINASE DOMAIN-CONTAINING PROTEIN 17"/>
    <property type="match status" value="1"/>
</dbReference>
<organism evidence="3 4">
    <name type="scientific">Asbolus verrucosus</name>
    <name type="common">Desert ironclad beetle</name>
    <dbReference type="NCBI Taxonomy" id="1661398"/>
    <lineage>
        <taxon>Eukaryota</taxon>
        <taxon>Metazoa</taxon>
        <taxon>Ecdysozoa</taxon>
        <taxon>Arthropoda</taxon>
        <taxon>Hexapoda</taxon>
        <taxon>Insecta</taxon>
        <taxon>Pterygota</taxon>
        <taxon>Neoptera</taxon>
        <taxon>Endopterygota</taxon>
        <taxon>Coleoptera</taxon>
        <taxon>Polyphaga</taxon>
        <taxon>Cucujiformia</taxon>
        <taxon>Tenebrionidae</taxon>
        <taxon>Pimeliinae</taxon>
        <taxon>Asbolus</taxon>
    </lineage>
</organism>
<name>A0A482V9Q9_ASBVE</name>
<comment type="caution">
    <text evidence="3">The sequence shown here is derived from an EMBL/GenBank/DDBJ whole genome shotgun (WGS) entry which is preliminary data.</text>
</comment>
<feature type="binding site" evidence="1">
    <location>
        <position position="337"/>
    </location>
    <ligand>
        <name>Zn(2+)</name>
        <dbReference type="ChEBI" id="CHEBI:29105"/>
        <note>catalytic</note>
    </ligand>
</feature>
<dbReference type="InterPro" id="IPR051489">
    <property type="entry name" value="ADAM_Metalloproteinase"/>
</dbReference>
<proteinExistence type="predicted"/>
<feature type="domain" description="Peptidase M12B" evidence="2">
    <location>
        <begin position="252"/>
        <end position="378"/>
    </location>
</feature>
<feature type="binding site" evidence="1">
    <location>
        <position position="347"/>
    </location>
    <ligand>
        <name>Zn(2+)</name>
        <dbReference type="ChEBI" id="CHEBI:29105"/>
        <note>catalytic</note>
    </ligand>
</feature>
<gene>
    <name evidence="3" type="ORF">BDFB_012698</name>
</gene>
<dbReference type="OrthoDB" id="2131567at2759"/>
<dbReference type="STRING" id="1661398.A0A482V9Q9"/>
<dbReference type="GO" id="GO:0007219">
    <property type="term" value="P:Notch signaling pathway"/>
    <property type="evidence" value="ECO:0007669"/>
    <property type="project" value="TreeGrafter"/>
</dbReference>
<dbReference type="PANTHER" id="PTHR45702">
    <property type="entry name" value="ADAM10/ADAM17 METALLOPEPTIDASE FAMILY MEMBER"/>
    <property type="match status" value="1"/>
</dbReference>
<comment type="caution">
    <text evidence="1">Lacks conserved residue(s) required for the propagation of feature annotation.</text>
</comment>
<dbReference type="EMBL" id="QDEB01124823">
    <property type="protein sequence ID" value="RZB39819.1"/>
    <property type="molecule type" value="Genomic_DNA"/>
</dbReference>
<feature type="active site" evidence="1">
    <location>
        <position position="338"/>
    </location>
</feature>
<evidence type="ECO:0000259" key="2">
    <source>
        <dbReference type="PROSITE" id="PS50215"/>
    </source>
</evidence>
<dbReference type="GO" id="GO:0046872">
    <property type="term" value="F:metal ion binding"/>
    <property type="evidence" value="ECO:0007669"/>
    <property type="project" value="UniProtKB-KW"/>
</dbReference>
<dbReference type="InterPro" id="IPR024079">
    <property type="entry name" value="MetalloPept_cat_dom_sf"/>
</dbReference>